<sequence length="81" mass="9203">MSEPFVLSLSKHTPPFDKLKANGNLILHKAESIARHYKAELRFASHVIKAINKSNFLIGILTLHVTATRTYRIRMRYPAGT</sequence>
<evidence type="ECO:0000313" key="2">
    <source>
        <dbReference type="Proteomes" id="UP000017842"/>
    </source>
</evidence>
<evidence type="ECO:0000313" key="1">
    <source>
        <dbReference type="EMBL" id="ESS68595.1"/>
    </source>
</evidence>
<protein>
    <submittedName>
        <fullName evidence="1">Uncharacterized protein</fullName>
    </submittedName>
</protein>
<keyword evidence="2" id="KW-1185">Reference proteome</keyword>
<proteinExistence type="predicted"/>
<gene>
    <name evidence="1" type="ORF">MGMO_145c00080</name>
</gene>
<accession>V5B5V1</accession>
<dbReference type="AlphaFoldDB" id="V5B5V1"/>
<dbReference type="EMBL" id="AYLO01000134">
    <property type="protein sequence ID" value="ESS68595.1"/>
    <property type="molecule type" value="Genomic_DNA"/>
</dbReference>
<dbReference type="Proteomes" id="UP000017842">
    <property type="component" value="Unassembled WGS sequence"/>
</dbReference>
<comment type="caution">
    <text evidence="1">The sequence shown here is derived from an EMBL/GenBank/DDBJ whole genome shotgun (WGS) entry which is preliminary data.</text>
</comment>
<dbReference type="STRING" id="1116472.MGMO_145c00080"/>
<organism evidence="1 2">
    <name type="scientific">Methyloglobulus morosus KoM1</name>
    <dbReference type="NCBI Taxonomy" id="1116472"/>
    <lineage>
        <taxon>Bacteria</taxon>
        <taxon>Pseudomonadati</taxon>
        <taxon>Pseudomonadota</taxon>
        <taxon>Gammaproteobacteria</taxon>
        <taxon>Methylococcales</taxon>
        <taxon>Methylococcaceae</taxon>
        <taxon>Methyloglobulus</taxon>
    </lineage>
</organism>
<reference evidence="1 2" key="1">
    <citation type="journal article" date="2013" name="Genome Announc.">
        <title>Draft Genome Sequence of the Methanotrophic Gammaproteobacterium Methyloglobulus morosus DSM 22980 Strain KoM1.</title>
        <authorList>
            <person name="Poehlein A."/>
            <person name="Deutzmann J.S."/>
            <person name="Daniel R."/>
            <person name="Simeonova D.D."/>
        </authorList>
    </citation>
    <scope>NUCLEOTIDE SEQUENCE [LARGE SCALE GENOMIC DNA]</scope>
    <source>
        <strain evidence="1 2">KoM1</strain>
    </source>
</reference>
<name>V5B5V1_9GAMM</name>